<sequence>MRIVSYNILDGGTGRLDPLTAVLERQRPDVVGLVEADDEPLVAELARRLRMDFVLAAGTRKGSALLTRFDLRESVNHAL</sequence>
<name>A0A6J4PR76_9BACT</name>
<feature type="non-terminal residue" evidence="2">
    <location>
        <position position="79"/>
    </location>
</feature>
<accession>A0A6J4PR76</accession>
<feature type="domain" description="Endonuclease/exonuclease/phosphatase" evidence="1">
    <location>
        <begin position="5"/>
        <end position="75"/>
    </location>
</feature>
<reference evidence="2" key="1">
    <citation type="submission" date="2020-02" db="EMBL/GenBank/DDBJ databases">
        <authorList>
            <person name="Meier V. D."/>
        </authorList>
    </citation>
    <scope>NUCLEOTIDE SEQUENCE</scope>
    <source>
        <strain evidence="2">AVDCRST_MAG64</strain>
    </source>
</reference>
<evidence type="ECO:0000259" key="1">
    <source>
        <dbReference type="Pfam" id="PF03372"/>
    </source>
</evidence>
<protein>
    <recommendedName>
        <fullName evidence="1">Endonuclease/exonuclease/phosphatase domain-containing protein</fullName>
    </recommendedName>
</protein>
<organism evidence="2">
    <name type="scientific">uncultured Phycisphaerae bacterium</name>
    <dbReference type="NCBI Taxonomy" id="904963"/>
    <lineage>
        <taxon>Bacteria</taxon>
        <taxon>Pseudomonadati</taxon>
        <taxon>Planctomycetota</taxon>
        <taxon>Phycisphaerae</taxon>
        <taxon>environmental samples</taxon>
    </lineage>
</organism>
<dbReference type="AlphaFoldDB" id="A0A6J4PR76"/>
<gene>
    <name evidence="2" type="ORF">AVDCRST_MAG64-3015</name>
</gene>
<dbReference type="GO" id="GO:0003824">
    <property type="term" value="F:catalytic activity"/>
    <property type="evidence" value="ECO:0007669"/>
    <property type="project" value="InterPro"/>
</dbReference>
<proteinExistence type="predicted"/>
<dbReference type="SUPFAM" id="SSF56219">
    <property type="entry name" value="DNase I-like"/>
    <property type="match status" value="1"/>
</dbReference>
<dbReference type="InterPro" id="IPR005135">
    <property type="entry name" value="Endo/exonuclease/phosphatase"/>
</dbReference>
<dbReference type="Gene3D" id="3.60.10.10">
    <property type="entry name" value="Endonuclease/exonuclease/phosphatase"/>
    <property type="match status" value="1"/>
</dbReference>
<dbReference type="Pfam" id="PF03372">
    <property type="entry name" value="Exo_endo_phos"/>
    <property type="match status" value="1"/>
</dbReference>
<dbReference type="InterPro" id="IPR036691">
    <property type="entry name" value="Endo/exonu/phosph_ase_sf"/>
</dbReference>
<evidence type="ECO:0000313" key="2">
    <source>
        <dbReference type="EMBL" id="CAA9423199.1"/>
    </source>
</evidence>
<dbReference type="EMBL" id="CADCUQ010000692">
    <property type="protein sequence ID" value="CAA9423199.1"/>
    <property type="molecule type" value="Genomic_DNA"/>
</dbReference>